<dbReference type="Proteomes" id="UP001194098">
    <property type="component" value="Unassembled WGS sequence"/>
</dbReference>
<dbReference type="Pfam" id="PF01636">
    <property type="entry name" value="APH"/>
    <property type="match status" value="1"/>
</dbReference>
<dbReference type="EMBL" id="JABSXK010000001">
    <property type="protein sequence ID" value="NRV09081.1"/>
    <property type="molecule type" value="Genomic_DNA"/>
</dbReference>
<dbReference type="OrthoDB" id="9800774at2"/>
<evidence type="ECO:0000313" key="5">
    <source>
        <dbReference type="EMBL" id="NSB12050.1"/>
    </source>
</evidence>
<dbReference type="InterPro" id="IPR051678">
    <property type="entry name" value="AGP_Transferase"/>
</dbReference>
<evidence type="ECO:0000313" key="3">
    <source>
        <dbReference type="EMBL" id="MBC2477669.1"/>
    </source>
</evidence>
<evidence type="ECO:0000313" key="2">
    <source>
        <dbReference type="EMBL" id="AJH02218.1"/>
    </source>
</evidence>
<reference evidence="6" key="1">
    <citation type="submission" date="2014-12" db="EMBL/GenBank/DDBJ databases">
        <title>Genome sequence of Clostridium beijerinckii strain 59B.</title>
        <authorList>
            <person name="Little G.T."/>
            <person name="Minton N.P."/>
        </authorList>
    </citation>
    <scope>NUCLEOTIDE SEQUENCE [LARGE SCALE GENOMIC DNA]</scope>
    <source>
        <strain evidence="6">59B</strain>
    </source>
</reference>
<reference evidence="2" key="2">
    <citation type="submission" date="2016-02" db="EMBL/GenBank/DDBJ databases">
        <title>Genome sequence of Clostridium beijerinckii strain 59B.</title>
        <authorList>
            <person name="Little G.T."/>
            <person name="Minton N.P."/>
        </authorList>
    </citation>
    <scope>NUCLEOTIDE SEQUENCE</scope>
    <source>
        <strain evidence="2">NCIMB 14988</strain>
    </source>
</reference>
<feature type="domain" description="Aminoglycoside phosphotransferase" evidence="1">
    <location>
        <begin position="35"/>
        <end position="266"/>
    </location>
</feature>
<keyword evidence="4" id="KW-0418">Kinase</keyword>
<dbReference type="STRING" id="1520.LF65_05712"/>
<keyword evidence="2" id="KW-0808">Transferase</keyword>
<dbReference type="KEGG" id="cbei:LF65_05712"/>
<dbReference type="EMBL" id="JABAGV010000110">
    <property type="protein sequence ID" value="MBC2477669.1"/>
    <property type="molecule type" value="Genomic_DNA"/>
</dbReference>
<dbReference type="AlphaFoldDB" id="A0A0B5QW90"/>
<dbReference type="Gene3D" id="3.30.200.20">
    <property type="entry name" value="Phosphorylase Kinase, domain 1"/>
    <property type="match status" value="1"/>
</dbReference>
<gene>
    <name evidence="5" type="ORF">BCD95_000309</name>
    <name evidence="4" type="ORF">DFH45_002044</name>
    <name evidence="3" type="ORF">HGI39_23840</name>
    <name evidence="2" type="ORF">LF65_05712</name>
</gene>
<dbReference type="RefSeq" id="WP_023974954.1">
    <property type="nucleotide sequence ID" value="NZ_CP010086.2"/>
</dbReference>
<dbReference type="Gene3D" id="3.90.1200.10">
    <property type="match status" value="1"/>
</dbReference>
<evidence type="ECO:0000259" key="1">
    <source>
        <dbReference type="Pfam" id="PF01636"/>
    </source>
</evidence>
<sequence length="319" mass="37541">MEYRWERTFPFLEVSSATIKKLFKGILKECDINNIIPIDSGCRTTNYIVESNNLEKKYILKIFFIKGQDYKKEIKLLNFLRNSKFVPVPEVYRVSEDEDIGNREYAIYEYIEGKTIGQAIREGYSLEDSFVRNVARALAKIHSYKFSKVGALDECLHIREELPPLVSWYESFMGDIAKKRLGKTIVNDINRVVRKNEKALRDLDKDPRLVHGDFQGTNIIIKNKMLAGILDWEFVIAGHPLADIGQFFRYEEYFNRKLIEAFEYEYNKFSDYKLTQNWYNISKLRDLVNLIQLIGTNEEMPIKHENIKKIIINTLSVFD</sequence>
<dbReference type="Proteomes" id="UP000031866">
    <property type="component" value="Chromosome"/>
</dbReference>
<dbReference type="EMBL" id="JABTDW010000001">
    <property type="protein sequence ID" value="NSB12050.1"/>
    <property type="molecule type" value="Genomic_DNA"/>
</dbReference>
<reference evidence="3" key="3">
    <citation type="submission" date="2020-04" db="EMBL/GenBank/DDBJ databases">
        <authorList>
            <person name="Brown S."/>
        </authorList>
    </citation>
    <scope>NUCLEOTIDE SEQUENCE</scope>
    <source>
        <strain evidence="3">DJ015</strain>
    </source>
</reference>
<dbReference type="InterPro" id="IPR011009">
    <property type="entry name" value="Kinase-like_dom_sf"/>
</dbReference>
<name>A0A0B5QW90_CLOBE</name>
<dbReference type="PANTHER" id="PTHR21310">
    <property type="entry name" value="AMINOGLYCOSIDE PHOSPHOTRANSFERASE-RELATED-RELATED"/>
    <property type="match status" value="1"/>
</dbReference>
<proteinExistence type="predicted"/>
<dbReference type="InterPro" id="IPR002575">
    <property type="entry name" value="Aminoglycoside_PTrfase"/>
</dbReference>
<evidence type="ECO:0000313" key="6">
    <source>
        <dbReference type="Proteomes" id="UP000031866"/>
    </source>
</evidence>
<reference evidence="5" key="4">
    <citation type="submission" date="2020-06" db="EMBL/GenBank/DDBJ databases">
        <title>Genomic insights into acetone-butanol-ethanol (ABE) fermentation by sequencing solventogenic clostridia strains.</title>
        <authorList>
            <person name="Brown S."/>
        </authorList>
    </citation>
    <scope>NUCLEOTIDE SEQUENCE</scope>
    <source>
        <strain evidence="5">DJ123</strain>
        <strain evidence="4">DJ126</strain>
    </source>
</reference>
<organism evidence="2 6">
    <name type="scientific">Clostridium beijerinckii</name>
    <name type="common">Clostridium MP</name>
    <dbReference type="NCBI Taxonomy" id="1520"/>
    <lineage>
        <taxon>Bacteria</taxon>
        <taxon>Bacillati</taxon>
        <taxon>Bacillota</taxon>
        <taxon>Clostridia</taxon>
        <taxon>Eubacteriales</taxon>
        <taxon>Clostridiaceae</taxon>
        <taxon>Clostridium</taxon>
    </lineage>
</organism>
<evidence type="ECO:0000313" key="4">
    <source>
        <dbReference type="EMBL" id="NRV09081.1"/>
    </source>
</evidence>
<reference evidence="3" key="5">
    <citation type="journal article" date="2022" name="Nat. Biotechnol.">
        <title>Carbon-negative production of acetone and isopropanol by gas fermentation at industrial pilot scale.</title>
        <authorList>
            <person name="Liew F.E."/>
            <person name="Nogle R."/>
            <person name="Abdalla T."/>
            <person name="Rasor B.J."/>
            <person name="Canter C."/>
            <person name="Jensen R.O."/>
            <person name="Wang L."/>
            <person name="Strutz J."/>
            <person name="Chirania P."/>
            <person name="De Tissera S."/>
            <person name="Mueller A.P."/>
            <person name="Ruan Z."/>
            <person name="Gao A."/>
            <person name="Tran L."/>
            <person name="Engle N.L."/>
            <person name="Bromley J.C."/>
            <person name="Daniell J."/>
            <person name="Conrado R."/>
            <person name="Tschaplinski T.J."/>
            <person name="Giannone R.J."/>
            <person name="Hettich R.L."/>
            <person name="Karim A.S."/>
            <person name="Simpson S.D."/>
            <person name="Brown S.D."/>
            <person name="Leang C."/>
            <person name="Jewett M.C."/>
            <person name="Kopke M."/>
        </authorList>
    </citation>
    <scope>NUCLEOTIDE SEQUENCE</scope>
    <source>
        <strain evidence="3">DJ015</strain>
    </source>
</reference>
<dbReference type="Proteomes" id="UP000822184">
    <property type="component" value="Unassembled WGS sequence"/>
</dbReference>
<dbReference type="SUPFAM" id="SSF56112">
    <property type="entry name" value="Protein kinase-like (PK-like)"/>
    <property type="match status" value="1"/>
</dbReference>
<dbReference type="Proteomes" id="UP000821656">
    <property type="component" value="Unassembled WGS sequence"/>
</dbReference>
<dbReference type="GO" id="GO:0016301">
    <property type="term" value="F:kinase activity"/>
    <property type="evidence" value="ECO:0007669"/>
    <property type="project" value="UniProtKB-KW"/>
</dbReference>
<accession>A0A0B5QW90</accession>
<dbReference type="EMBL" id="CP010086">
    <property type="protein sequence ID" value="AJH02218.1"/>
    <property type="molecule type" value="Genomic_DNA"/>
</dbReference>
<protein>
    <submittedName>
        <fullName evidence="2 4">Aminoglycoside phosphotransferase</fullName>
    </submittedName>
    <submittedName>
        <fullName evidence="3">Aminoglycoside phosphotransferase family protein</fullName>
    </submittedName>
</protein>